<dbReference type="GO" id="GO:0034246">
    <property type="term" value="F:mitochondrial transcription factor activity"/>
    <property type="evidence" value="ECO:0007669"/>
    <property type="project" value="TreeGrafter"/>
</dbReference>
<gene>
    <name evidence="9" type="ORF">BD410DRAFT_814039</name>
</gene>
<feature type="binding site" evidence="7">
    <location>
        <position position="53"/>
    </location>
    <ligand>
        <name>S-adenosyl-L-methionine</name>
        <dbReference type="ChEBI" id="CHEBI:59789"/>
    </ligand>
</feature>
<evidence type="ECO:0000256" key="8">
    <source>
        <dbReference type="RuleBase" id="RU362106"/>
    </source>
</evidence>
<dbReference type="PANTHER" id="PTHR11727:SF17">
    <property type="entry name" value="DIMETHYLADENOSINE TRANSFERASE 1, MITOCHONDRIAL"/>
    <property type="match status" value="1"/>
</dbReference>
<organism evidence="9 10">
    <name type="scientific">Rickenella mellea</name>
    <dbReference type="NCBI Taxonomy" id="50990"/>
    <lineage>
        <taxon>Eukaryota</taxon>
        <taxon>Fungi</taxon>
        <taxon>Dikarya</taxon>
        <taxon>Basidiomycota</taxon>
        <taxon>Agaricomycotina</taxon>
        <taxon>Agaricomycetes</taxon>
        <taxon>Hymenochaetales</taxon>
        <taxon>Rickenellaceae</taxon>
        <taxon>Rickenella</taxon>
    </lineage>
</organism>
<dbReference type="PROSITE" id="PS51689">
    <property type="entry name" value="SAM_RNA_A_N6_MT"/>
    <property type="match status" value="1"/>
</dbReference>
<keyword evidence="8" id="KW-0698">rRNA processing</keyword>
<keyword evidence="3 7" id="KW-0808">Transferase</keyword>
<dbReference type="InterPro" id="IPR023165">
    <property type="entry name" value="rRNA_Ade_diMease-like_C"/>
</dbReference>
<reference evidence="9 10" key="1">
    <citation type="submission" date="2018-06" db="EMBL/GenBank/DDBJ databases">
        <title>A transcriptomic atlas of mushroom development highlights an independent origin of complex multicellularity.</title>
        <authorList>
            <consortium name="DOE Joint Genome Institute"/>
            <person name="Krizsan K."/>
            <person name="Almasi E."/>
            <person name="Merenyi Z."/>
            <person name="Sahu N."/>
            <person name="Viragh M."/>
            <person name="Koszo T."/>
            <person name="Mondo S."/>
            <person name="Kiss B."/>
            <person name="Balint B."/>
            <person name="Kues U."/>
            <person name="Barry K."/>
            <person name="Hegedus J.C."/>
            <person name="Henrissat B."/>
            <person name="Johnson J."/>
            <person name="Lipzen A."/>
            <person name="Ohm R."/>
            <person name="Nagy I."/>
            <person name="Pangilinan J."/>
            <person name="Yan J."/>
            <person name="Xiong Y."/>
            <person name="Grigoriev I.V."/>
            <person name="Hibbett D.S."/>
            <person name="Nagy L.G."/>
        </authorList>
    </citation>
    <scope>NUCLEOTIDE SEQUENCE [LARGE SCALE GENOMIC DNA]</scope>
    <source>
        <strain evidence="9 10">SZMC22713</strain>
    </source>
</reference>
<protein>
    <recommendedName>
        <fullName evidence="8">rRNA adenine N(6)-methyltransferase</fullName>
        <ecNumber evidence="8">2.1.1.-</ecNumber>
    </recommendedName>
</protein>
<dbReference type="PANTHER" id="PTHR11727">
    <property type="entry name" value="DIMETHYLADENOSINE TRANSFERASE"/>
    <property type="match status" value="1"/>
</dbReference>
<evidence type="ECO:0000256" key="6">
    <source>
        <dbReference type="ARBA" id="ARBA00024915"/>
    </source>
</evidence>
<dbReference type="EMBL" id="ML170167">
    <property type="protein sequence ID" value="TDL24169.1"/>
    <property type="molecule type" value="Genomic_DNA"/>
</dbReference>
<evidence type="ECO:0000313" key="9">
    <source>
        <dbReference type="EMBL" id="TDL24169.1"/>
    </source>
</evidence>
<dbReference type="Gene3D" id="1.10.8.100">
    <property type="entry name" value="Ribosomal RNA adenine dimethylase-like, domain 2"/>
    <property type="match status" value="1"/>
</dbReference>
<keyword evidence="5 7" id="KW-0694">RNA-binding</keyword>
<dbReference type="GO" id="GO:0005759">
    <property type="term" value="C:mitochondrial matrix"/>
    <property type="evidence" value="ECO:0007669"/>
    <property type="project" value="TreeGrafter"/>
</dbReference>
<dbReference type="GO" id="GO:0006391">
    <property type="term" value="P:transcription initiation at mitochondrial promoter"/>
    <property type="evidence" value="ECO:0007669"/>
    <property type="project" value="TreeGrafter"/>
</dbReference>
<accession>A0A4Y7QBC8</accession>
<dbReference type="STRING" id="50990.A0A4Y7QBC8"/>
<dbReference type="SUPFAM" id="SSF53335">
    <property type="entry name" value="S-adenosyl-L-methionine-dependent methyltransferases"/>
    <property type="match status" value="1"/>
</dbReference>
<feature type="binding site" evidence="7">
    <location>
        <position position="1"/>
    </location>
    <ligand>
        <name>S-adenosyl-L-methionine</name>
        <dbReference type="ChEBI" id="CHEBI:59789"/>
    </ligand>
</feature>
<comment type="similarity">
    <text evidence="7 8">Belongs to the class I-like SAM-binding methyltransferase superfamily. rRNA adenine N(6)-methyltransferase family.</text>
</comment>
<dbReference type="InterPro" id="IPR001737">
    <property type="entry name" value="KsgA/Erm"/>
</dbReference>
<dbReference type="Pfam" id="PF00398">
    <property type="entry name" value="RrnaAD"/>
    <property type="match status" value="1"/>
</dbReference>
<comment type="caution">
    <text evidence="7">Lacks conserved residue(s) required for the propagation of feature annotation.</text>
</comment>
<evidence type="ECO:0000256" key="3">
    <source>
        <dbReference type="ARBA" id="ARBA00022679"/>
    </source>
</evidence>
<evidence type="ECO:0000256" key="2">
    <source>
        <dbReference type="ARBA" id="ARBA00022603"/>
    </source>
</evidence>
<dbReference type="GO" id="GO:0003723">
    <property type="term" value="F:RNA binding"/>
    <property type="evidence" value="ECO:0007669"/>
    <property type="project" value="UniProtKB-UniRule"/>
</dbReference>
<evidence type="ECO:0000256" key="4">
    <source>
        <dbReference type="ARBA" id="ARBA00022691"/>
    </source>
</evidence>
<dbReference type="Gene3D" id="3.40.50.150">
    <property type="entry name" value="Vaccinia Virus protein VP39"/>
    <property type="match status" value="1"/>
</dbReference>
<dbReference type="GO" id="GO:0000179">
    <property type="term" value="F:rRNA (adenine-N6,N6-)-dimethyltransferase activity"/>
    <property type="evidence" value="ECO:0007669"/>
    <property type="project" value="UniProtKB-UniRule"/>
</dbReference>
<evidence type="ECO:0000256" key="7">
    <source>
        <dbReference type="PROSITE-ProRule" id="PRU01026"/>
    </source>
</evidence>
<dbReference type="OrthoDB" id="16079at2759"/>
<dbReference type="Proteomes" id="UP000294933">
    <property type="component" value="Unassembled WGS sequence"/>
</dbReference>
<comment type="function">
    <text evidence="6">Mitochondrial transcription factor that confers selective promoter recognition on the core subunit of the yeast mitochondrial RNA polymerase. Interacts with DNA in a non-specific manner.</text>
</comment>
<dbReference type="AlphaFoldDB" id="A0A4Y7QBC8"/>
<evidence type="ECO:0000313" key="10">
    <source>
        <dbReference type="Proteomes" id="UP000294933"/>
    </source>
</evidence>
<dbReference type="VEuPathDB" id="FungiDB:BD410DRAFT_814039"/>
<evidence type="ECO:0000256" key="1">
    <source>
        <dbReference type="ARBA" id="ARBA00004173"/>
    </source>
</evidence>
<keyword evidence="10" id="KW-1185">Reference proteome</keyword>
<name>A0A4Y7QBC8_9AGAM</name>
<dbReference type="EC" id="2.1.1.-" evidence="8"/>
<proteinExistence type="inferred from homology"/>
<sequence length="310" mass="34691">MARTLRDAFLKPVSAGNAKNPKVIIEAFPGPGALTRALLELPPSRLKRLIVMEESPVYLDYLKVLEAHDPRVKVVPLSGWAWSSYTEIEAGGLLNEVSESPWESGVHPNLHFISHIPNAVHGDQLLSQLFRCIPERSWLFKYGRVPLSLILAESLYERSSAPLKHKQRCKLSISASAVAEQSLVIPTSRLQPYADYFHPNVQDLRVLRNVGNPMVAANIYPLEKPLIDKGSLEIWDFVLRRLFVLKSTPLKKAITSLAPGANNLLKSLAGPDVPPNKRVDVNKTVKMLTLDDWQLIMQAFKEWPFAPDVS</sequence>
<keyword evidence="2 7" id="KW-0489">Methyltransferase</keyword>
<comment type="subcellular location">
    <subcellularLocation>
        <location evidence="1">Mitochondrion</location>
    </subcellularLocation>
</comment>
<dbReference type="InterPro" id="IPR029063">
    <property type="entry name" value="SAM-dependent_MTases_sf"/>
</dbReference>
<keyword evidence="4 7" id="KW-0949">S-adenosyl-L-methionine</keyword>
<evidence type="ECO:0000256" key="5">
    <source>
        <dbReference type="ARBA" id="ARBA00022884"/>
    </source>
</evidence>